<evidence type="ECO:0000313" key="6">
    <source>
        <dbReference type="Proteomes" id="UP000650224"/>
    </source>
</evidence>
<dbReference type="Pfam" id="PF00270">
    <property type="entry name" value="DEAD"/>
    <property type="match status" value="1"/>
</dbReference>
<dbReference type="InterPro" id="IPR001650">
    <property type="entry name" value="Helicase_C-like"/>
</dbReference>
<dbReference type="GO" id="GO:0005524">
    <property type="term" value="F:ATP binding"/>
    <property type="evidence" value="ECO:0007669"/>
    <property type="project" value="UniProtKB-KW"/>
</dbReference>
<accession>A0A8I0HDL2</accession>
<keyword evidence="5" id="KW-0347">Helicase</keyword>
<sequence>MSAAGLDALHPVLIHHIASTLRWPGLRPLQEEAAAPLVAGEDAILLAPTAGGKTEAAAFPILSRMAAEEWSGVSVLYLCPIKALLNNLEPRLAEYAAWLGRRVAVWHGDVGQSARRRLIADPPDILLTTPESLEAMLVSRGVDTAAFLGGVQAVIIDEVHAFAGDDRGWHLSAVLSRLETLTGRRLQRIGMSATVGNPQALLAWLQGGREDRPGRVLSPGVTPGTVTPADITVDYVTSVAAASLLLSKLHQGEKRLVFVDSRRRAEELGAALRERGVQVYLSHSSLSADERRRAEDAFANDRDCIIVATSTLELGIDVGDLDRVIQIGTPGTVSSFLQRLGRTGRRAGTSRNCLLITIDDEDGLIHTLGLLQAWSQGYVEKVTPPPLPMHLAAQQFLAAALSNGTINLGTWRRLWAATPLMSEEALGIPPEHILDHLISSGMLETDGGQAFIGVEAEKAFGRRHFMELLSAFTTPPVFTVTDGRYDIGTVELRTMLSASASGASSPAAPMTLSLAGRFWKVTSIDWRRHRLLVERSDTGSVTRWGSVSRGFGTEVTAGMLAVLRGQDPAGVTLTRRATEMIGHLRDDYAEFTPSTDGMIYRPTSRETAYGQLWTWAGTAANQQLVSDLGPDLGMELAPQRQRIRHDRIFIHPDIAESELRTRIRESRDLPPEQRPLPEINEDALDELKFSQALPREWAMQVLAVRLVSE</sequence>
<dbReference type="EMBL" id="JACSPR010000003">
    <property type="protein sequence ID" value="MBD8029786.1"/>
    <property type="molecule type" value="Genomic_DNA"/>
</dbReference>
<dbReference type="SUPFAM" id="SSF52540">
    <property type="entry name" value="P-loop containing nucleoside triphosphate hydrolases"/>
    <property type="match status" value="1"/>
</dbReference>
<comment type="caution">
    <text evidence="5">The sequence shown here is derived from an EMBL/GenBank/DDBJ whole genome shotgun (WGS) entry which is preliminary data.</text>
</comment>
<keyword evidence="5" id="KW-0378">Hydrolase</keyword>
<dbReference type="Proteomes" id="UP000650224">
    <property type="component" value="Unassembled WGS sequence"/>
</dbReference>
<dbReference type="GO" id="GO:0004386">
    <property type="term" value="F:helicase activity"/>
    <property type="evidence" value="ECO:0007669"/>
    <property type="project" value="UniProtKB-KW"/>
</dbReference>
<dbReference type="RefSeq" id="WP_191733014.1">
    <property type="nucleotide sequence ID" value="NZ_JACSPR010000003.1"/>
</dbReference>
<dbReference type="PROSITE" id="PS51192">
    <property type="entry name" value="HELICASE_ATP_BIND_1"/>
    <property type="match status" value="1"/>
</dbReference>
<name>A0A8I0HDL2_9CORY</name>
<dbReference type="InterPro" id="IPR052511">
    <property type="entry name" value="ATP-dep_Helicase"/>
</dbReference>
<proteinExistence type="predicted"/>
<evidence type="ECO:0000256" key="2">
    <source>
        <dbReference type="ARBA" id="ARBA00022840"/>
    </source>
</evidence>
<dbReference type="SMART" id="SM00490">
    <property type="entry name" value="HELICc"/>
    <property type="match status" value="1"/>
</dbReference>
<protein>
    <submittedName>
        <fullName evidence="5">DEAD/DEAH box helicase</fullName>
    </submittedName>
</protein>
<gene>
    <name evidence="5" type="ORF">H9627_05510</name>
</gene>
<feature type="domain" description="Helicase ATP-binding" evidence="3">
    <location>
        <begin position="34"/>
        <end position="213"/>
    </location>
</feature>
<organism evidence="5 6">
    <name type="scientific">Corynebacterium gallinarum</name>
    <dbReference type="NCBI Taxonomy" id="2762214"/>
    <lineage>
        <taxon>Bacteria</taxon>
        <taxon>Bacillati</taxon>
        <taxon>Actinomycetota</taxon>
        <taxon>Actinomycetes</taxon>
        <taxon>Mycobacteriales</taxon>
        <taxon>Corynebacteriaceae</taxon>
        <taxon>Corynebacterium</taxon>
    </lineage>
</organism>
<evidence type="ECO:0000259" key="4">
    <source>
        <dbReference type="PROSITE" id="PS51194"/>
    </source>
</evidence>
<dbReference type="AlphaFoldDB" id="A0A8I0HDL2"/>
<keyword evidence="1" id="KW-0547">Nucleotide-binding</keyword>
<evidence type="ECO:0000259" key="3">
    <source>
        <dbReference type="PROSITE" id="PS51192"/>
    </source>
</evidence>
<dbReference type="PANTHER" id="PTHR47962:SF5">
    <property type="entry name" value="ATP-DEPENDENT HELICASE LHR-RELATED"/>
    <property type="match status" value="1"/>
</dbReference>
<keyword evidence="6" id="KW-1185">Reference proteome</keyword>
<dbReference type="CDD" id="cd17922">
    <property type="entry name" value="DEXHc_LHR-like"/>
    <property type="match status" value="1"/>
</dbReference>
<dbReference type="InterPro" id="IPR027417">
    <property type="entry name" value="P-loop_NTPase"/>
</dbReference>
<dbReference type="GO" id="GO:0003677">
    <property type="term" value="F:DNA binding"/>
    <property type="evidence" value="ECO:0007669"/>
    <property type="project" value="TreeGrafter"/>
</dbReference>
<evidence type="ECO:0000313" key="5">
    <source>
        <dbReference type="EMBL" id="MBD8029786.1"/>
    </source>
</evidence>
<dbReference type="Gene3D" id="3.40.50.300">
    <property type="entry name" value="P-loop containing nucleotide triphosphate hydrolases"/>
    <property type="match status" value="2"/>
</dbReference>
<dbReference type="GO" id="GO:0016887">
    <property type="term" value="F:ATP hydrolysis activity"/>
    <property type="evidence" value="ECO:0007669"/>
    <property type="project" value="TreeGrafter"/>
</dbReference>
<feature type="domain" description="Helicase C-terminal" evidence="4">
    <location>
        <begin position="241"/>
        <end position="395"/>
    </location>
</feature>
<dbReference type="InterPro" id="IPR014001">
    <property type="entry name" value="Helicase_ATP-bd"/>
</dbReference>
<dbReference type="Pfam" id="PF00271">
    <property type="entry name" value="Helicase_C"/>
    <property type="match status" value="1"/>
</dbReference>
<dbReference type="PROSITE" id="PS51194">
    <property type="entry name" value="HELICASE_CTER"/>
    <property type="match status" value="1"/>
</dbReference>
<evidence type="ECO:0000256" key="1">
    <source>
        <dbReference type="ARBA" id="ARBA00022741"/>
    </source>
</evidence>
<keyword evidence="2" id="KW-0067">ATP-binding</keyword>
<dbReference type="PANTHER" id="PTHR47962">
    <property type="entry name" value="ATP-DEPENDENT HELICASE LHR-RELATED-RELATED"/>
    <property type="match status" value="1"/>
</dbReference>
<dbReference type="InterPro" id="IPR011545">
    <property type="entry name" value="DEAD/DEAH_box_helicase_dom"/>
</dbReference>
<dbReference type="SMART" id="SM00487">
    <property type="entry name" value="DEXDc"/>
    <property type="match status" value="1"/>
</dbReference>
<reference evidence="5 6" key="1">
    <citation type="submission" date="2020-08" db="EMBL/GenBank/DDBJ databases">
        <title>A Genomic Blueprint of the Chicken Gut Microbiome.</title>
        <authorList>
            <person name="Gilroy R."/>
            <person name="Ravi A."/>
            <person name="Getino M."/>
            <person name="Pursley I."/>
            <person name="Horton D.L."/>
            <person name="Alikhan N.-F."/>
            <person name="Baker D."/>
            <person name="Gharbi K."/>
            <person name="Hall N."/>
            <person name="Watson M."/>
            <person name="Adriaenssens E.M."/>
            <person name="Foster-Nyarko E."/>
            <person name="Jarju S."/>
            <person name="Secka A."/>
            <person name="Antonio M."/>
            <person name="Oren A."/>
            <person name="Chaudhuri R."/>
            <person name="La Ragione R.M."/>
            <person name="Hildebrand F."/>
            <person name="Pallen M.J."/>
        </authorList>
    </citation>
    <scope>NUCLEOTIDE SEQUENCE [LARGE SCALE GENOMIC DNA]</scope>
    <source>
        <strain evidence="5 6">Sa1YVA5</strain>
    </source>
</reference>